<dbReference type="EMBL" id="JAVFHQ010000029">
    <property type="protein sequence ID" value="KAK4543821.1"/>
    <property type="molecule type" value="Genomic_DNA"/>
</dbReference>
<sequence>MADLPALGRHDGMDTTTATASANIADEIVPCFLLKLPDELLLRILEPLVKGTEQLPQMFPGGGVRRPLATGFGKWGMTHTVSSWEISLSTVCHRFRPNVFAAVYGQNELLLNAETEPFPTVTQPTTGTQQSKLRFGRFEAVDFAPGGQRIATGEAQYSIPWPPRSIMPYIREVRVSLHFPCDRHNYGSAYRKRRNGQNYTIYGDDDYDDPCNNWLEPVRIMVETLPQARSFKVSVGPAPPPRPFYYPPVVGPPKCNAWILNQLQRNEKVKKALEDGRLQLQLIDWEKPRVVERAELLATRTTSRALPSFA</sequence>
<gene>
    <name evidence="1" type="ORF">LTR36_004854</name>
</gene>
<keyword evidence="2" id="KW-1185">Reference proteome</keyword>
<reference evidence="1 2" key="1">
    <citation type="submission" date="2021-11" db="EMBL/GenBank/DDBJ databases">
        <title>Black yeast isolated from Biological Soil Crust.</title>
        <authorList>
            <person name="Kurbessoian T."/>
        </authorList>
    </citation>
    <scope>NUCLEOTIDE SEQUENCE [LARGE SCALE GENOMIC DNA]</scope>
    <source>
        <strain evidence="1 2">CCFEE 5522</strain>
    </source>
</reference>
<evidence type="ECO:0000313" key="2">
    <source>
        <dbReference type="Proteomes" id="UP001324427"/>
    </source>
</evidence>
<dbReference type="Proteomes" id="UP001324427">
    <property type="component" value="Unassembled WGS sequence"/>
</dbReference>
<protein>
    <recommendedName>
        <fullName evidence="3">F-box domain-containing protein</fullName>
    </recommendedName>
</protein>
<dbReference type="AlphaFoldDB" id="A0AAV9JF43"/>
<organism evidence="1 2">
    <name type="scientific">Oleoguttula mirabilis</name>
    <dbReference type="NCBI Taxonomy" id="1507867"/>
    <lineage>
        <taxon>Eukaryota</taxon>
        <taxon>Fungi</taxon>
        <taxon>Dikarya</taxon>
        <taxon>Ascomycota</taxon>
        <taxon>Pezizomycotina</taxon>
        <taxon>Dothideomycetes</taxon>
        <taxon>Dothideomycetidae</taxon>
        <taxon>Mycosphaerellales</taxon>
        <taxon>Teratosphaeriaceae</taxon>
        <taxon>Oleoguttula</taxon>
    </lineage>
</organism>
<comment type="caution">
    <text evidence="1">The sequence shown here is derived from an EMBL/GenBank/DDBJ whole genome shotgun (WGS) entry which is preliminary data.</text>
</comment>
<accession>A0AAV9JF43</accession>
<proteinExistence type="predicted"/>
<name>A0AAV9JF43_9PEZI</name>
<evidence type="ECO:0008006" key="3">
    <source>
        <dbReference type="Google" id="ProtNLM"/>
    </source>
</evidence>
<evidence type="ECO:0000313" key="1">
    <source>
        <dbReference type="EMBL" id="KAK4543821.1"/>
    </source>
</evidence>